<dbReference type="EMBL" id="UGTM01000001">
    <property type="protein sequence ID" value="SUB87517.1"/>
    <property type="molecule type" value="Genomic_DNA"/>
</dbReference>
<dbReference type="CDD" id="cd00761">
    <property type="entry name" value="Glyco_tranf_GTA_type"/>
    <property type="match status" value="1"/>
</dbReference>
<dbReference type="InterPro" id="IPR001173">
    <property type="entry name" value="Glyco_trans_2-like"/>
</dbReference>
<reference evidence="4 5" key="1">
    <citation type="submission" date="2018-06" db="EMBL/GenBank/DDBJ databases">
        <authorList>
            <consortium name="Pathogen Informatics"/>
            <person name="Doyle S."/>
        </authorList>
    </citation>
    <scope>NUCLEOTIDE SEQUENCE [LARGE SCALE GENOMIC DNA]</scope>
    <source>
        <strain evidence="4 5">NCTC13067</strain>
    </source>
</reference>
<evidence type="ECO:0000259" key="3">
    <source>
        <dbReference type="Pfam" id="PF00535"/>
    </source>
</evidence>
<keyword evidence="1" id="KW-0328">Glycosyltransferase</keyword>
<gene>
    <name evidence="4" type="ORF">NCTC13067_01186</name>
</gene>
<evidence type="ECO:0000313" key="5">
    <source>
        <dbReference type="Proteomes" id="UP000255469"/>
    </source>
</evidence>
<keyword evidence="2 4" id="KW-0808">Transferase</keyword>
<evidence type="ECO:0000256" key="1">
    <source>
        <dbReference type="ARBA" id="ARBA00022676"/>
    </source>
</evidence>
<dbReference type="SUPFAM" id="SSF53448">
    <property type="entry name" value="Nucleotide-diphospho-sugar transferases"/>
    <property type="match status" value="1"/>
</dbReference>
<dbReference type="PANTHER" id="PTHR22916">
    <property type="entry name" value="GLYCOSYLTRANSFERASE"/>
    <property type="match status" value="1"/>
</dbReference>
<dbReference type="Gene3D" id="3.90.550.10">
    <property type="entry name" value="Spore Coat Polysaccharide Biosynthesis Protein SpsA, Chain A"/>
    <property type="match status" value="1"/>
</dbReference>
<evidence type="ECO:0000313" key="4">
    <source>
        <dbReference type="EMBL" id="SUB87517.1"/>
    </source>
</evidence>
<evidence type="ECO:0000256" key="2">
    <source>
        <dbReference type="ARBA" id="ARBA00022679"/>
    </source>
</evidence>
<feature type="domain" description="Glycosyltransferase 2-like" evidence="3">
    <location>
        <begin position="18"/>
        <end position="133"/>
    </location>
</feature>
<dbReference type="Proteomes" id="UP000255469">
    <property type="component" value="Unassembled WGS sequence"/>
</dbReference>
<dbReference type="Pfam" id="PF00535">
    <property type="entry name" value="Glycos_transf_2"/>
    <property type="match status" value="1"/>
</dbReference>
<organism evidence="4 5">
    <name type="scientific">Prevotella denticola</name>
    <dbReference type="NCBI Taxonomy" id="28129"/>
    <lineage>
        <taxon>Bacteria</taxon>
        <taxon>Pseudomonadati</taxon>
        <taxon>Bacteroidota</taxon>
        <taxon>Bacteroidia</taxon>
        <taxon>Bacteroidales</taxon>
        <taxon>Prevotellaceae</taxon>
        <taxon>Prevotella</taxon>
    </lineage>
</organism>
<dbReference type="AlphaFoldDB" id="A0A379E454"/>
<accession>A0A379E454</accession>
<dbReference type="GO" id="GO:0016758">
    <property type="term" value="F:hexosyltransferase activity"/>
    <property type="evidence" value="ECO:0007669"/>
    <property type="project" value="UniProtKB-ARBA"/>
</dbReference>
<dbReference type="RefSeq" id="WP_036860737.1">
    <property type="nucleotide sequence ID" value="NZ_UGTM01000001.1"/>
</dbReference>
<dbReference type="PANTHER" id="PTHR22916:SF51">
    <property type="entry name" value="GLYCOSYLTRANSFERASE EPSH-RELATED"/>
    <property type="match status" value="1"/>
</dbReference>
<name>A0A379E454_9BACT</name>
<sequence length="330" mass="38495">MPTQPVYTQNKEKKPLVSFIVTYCNEPIAMLKECLRSILALSLNESERQIIIVDDGSDLSPINELITLTDNIIYVRQPNRGLSRARNRGMELAEGRFIQFVDADDFLLTNTYEQCLDIIRYKEADMVLFRATSAEKSVPLSEAEGPVGGTEYMTHHNLHGSVCCYLFGRAILYGLRFTEGTLHEDEEFTPQLMLRAESLYATEAKAYHYRTRHGSITHRTDRRWKMRRLSDAEQVICRLKERADYLPVKERIAMDRRIAQLTMDLIYNVMLLTHDETHLNHVLQRLARRRLFPLPDKGYTAKYRYFRKMTNSALGRKMLMMALRIKKHPL</sequence>
<proteinExistence type="predicted"/>
<dbReference type="InterPro" id="IPR029044">
    <property type="entry name" value="Nucleotide-diphossugar_trans"/>
</dbReference>
<protein>
    <submittedName>
        <fullName evidence="4">Putative glycosyl transferase</fullName>
    </submittedName>
</protein>